<reference evidence="1" key="1">
    <citation type="journal article" date="2021" name="Proc. Natl. Acad. Sci. U.S.A.">
        <title>A Catalog of Tens of Thousands of Viruses from Human Metagenomes Reveals Hidden Associations with Chronic Diseases.</title>
        <authorList>
            <person name="Tisza M.J."/>
            <person name="Buck C.B."/>
        </authorList>
    </citation>
    <scope>NUCLEOTIDE SEQUENCE</scope>
    <source>
        <strain evidence="1">CtDo63</strain>
    </source>
</reference>
<evidence type="ECO:0000313" key="1">
    <source>
        <dbReference type="EMBL" id="DAD69019.1"/>
    </source>
</evidence>
<sequence>MDGQSSVQLHQKYNHGRAAKGFFDFMTVAVA</sequence>
<proteinExistence type="predicted"/>
<organism evidence="1">
    <name type="scientific">Siphoviridae sp. ctDo63</name>
    <dbReference type="NCBI Taxonomy" id="2823571"/>
    <lineage>
        <taxon>Viruses</taxon>
        <taxon>Duplodnaviria</taxon>
        <taxon>Heunggongvirae</taxon>
        <taxon>Uroviricota</taxon>
        <taxon>Caudoviricetes</taxon>
    </lineage>
</organism>
<protein>
    <submittedName>
        <fullName evidence="1">Uncharacterized protein</fullName>
    </submittedName>
</protein>
<accession>A0A8S5LGL3</accession>
<name>A0A8S5LGL3_9CAUD</name>
<dbReference type="EMBL" id="BK014713">
    <property type="protein sequence ID" value="DAD69019.1"/>
    <property type="molecule type" value="Genomic_DNA"/>
</dbReference>